<dbReference type="Gene3D" id="1.10.10.10">
    <property type="entry name" value="Winged helix-like DNA-binding domain superfamily/Winged helix DNA-binding domain"/>
    <property type="match status" value="1"/>
</dbReference>
<evidence type="ECO:0000313" key="6">
    <source>
        <dbReference type="Proteomes" id="UP000018208"/>
    </source>
</evidence>
<keyword evidence="1" id="KW-0238">DNA-binding</keyword>
<dbReference type="OrthoDB" id="1743261at2759"/>
<evidence type="ECO:0000313" key="4">
    <source>
        <dbReference type="EMBL" id="EST47743.1"/>
    </source>
</evidence>
<feature type="domain" description="E2F/DP family winged-helix DNA-binding" evidence="3">
    <location>
        <begin position="32"/>
        <end position="99"/>
    </location>
</feature>
<feature type="compositionally biased region" description="Polar residues" evidence="2">
    <location>
        <begin position="1"/>
        <end position="11"/>
    </location>
</feature>
<keyword evidence="6" id="KW-1185">Reference proteome</keyword>
<comment type="similarity">
    <text evidence="1">Belongs to the E2F/DP family.</text>
</comment>
<dbReference type="GO" id="GO:0006355">
    <property type="term" value="P:regulation of DNA-templated transcription"/>
    <property type="evidence" value="ECO:0007669"/>
    <property type="project" value="InterPro"/>
</dbReference>
<dbReference type="InterPro" id="IPR036390">
    <property type="entry name" value="WH_DNA-bd_sf"/>
</dbReference>
<organism evidence="4">
    <name type="scientific">Spironucleus salmonicida</name>
    <dbReference type="NCBI Taxonomy" id="348837"/>
    <lineage>
        <taxon>Eukaryota</taxon>
        <taxon>Metamonada</taxon>
        <taxon>Diplomonadida</taxon>
        <taxon>Hexamitidae</taxon>
        <taxon>Hexamitinae</taxon>
        <taxon>Spironucleus</taxon>
    </lineage>
</organism>
<comment type="subcellular location">
    <subcellularLocation>
        <location evidence="1">Nucleus</location>
    </subcellularLocation>
</comment>
<dbReference type="EMBL" id="AUWU02000006">
    <property type="protein sequence ID" value="KAH0572181.1"/>
    <property type="molecule type" value="Genomic_DNA"/>
</dbReference>
<dbReference type="Proteomes" id="UP000018208">
    <property type="component" value="Unassembled WGS sequence"/>
</dbReference>
<keyword evidence="1" id="KW-0804">Transcription</keyword>
<evidence type="ECO:0000313" key="5">
    <source>
        <dbReference type="EMBL" id="KAH0572181.1"/>
    </source>
</evidence>
<keyword evidence="1" id="KW-0805">Transcription regulation</keyword>
<dbReference type="SUPFAM" id="SSF46785">
    <property type="entry name" value="Winged helix' DNA-binding domain"/>
    <property type="match status" value="1"/>
</dbReference>
<protein>
    <recommendedName>
        <fullName evidence="3">E2F/DP family winged-helix DNA-binding domain-containing protein</fullName>
    </recommendedName>
</protein>
<dbReference type="SMART" id="SM01372">
    <property type="entry name" value="E2F_TDP"/>
    <property type="match status" value="1"/>
</dbReference>
<feature type="region of interest" description="Disordered" evidence="2">
    <location>
        <begin position="136"/>
        <end position="157"/>
    </location>
</feature>
<dbReference type="GO" id="GO:0003677">
    <property type="term" value="F:DNA binding"/>
    <property type="evidence" value="ECO:0007669"/>
    <property type="project" value="UniProtKB-KW"/>
</dbReference>
<gene>
    <name evidence="4" type="ORF">SS50377_12142</name>
    <name evidence="5" type="ORF">SS50377_26390</name>
</gene>
<evidence type="ECO:0000256" key="1">
    <source>
        <dbReference type="RuleBase" id="RU003796"/>
    </source>
</evidence>
<dbReference type="Pfam" id="PF02319">
    <property type="entry name" value="WHD_E2F_TDP"/>
    <property type="match status" value="1"/>
</dbReference>
<dbReference type="InterPro" id="IPR036388">
    <property type="entry name" value="WH-like_DNA-bd_sf"/>
</dbReference>
<feature type="region of interest" description="Disordered" evidence="2">
    <location>
        <begin position="1"/>
        <end position="20"/>
    </location>
</feature>
<evidence type="ECO:0000259" key="3">
    <source>
        <dbReference type="SMART" id="SM01372"/>
    </source>
</evidence>
<proteinExistence type="inferred from homology"/>
<dbReference type="VEuPathDB" id="GiardiaDB:SS50377_26390"/>
<dbReference type="InterPro" id="IPR003316">
    <property type="entry name" value="E2F_WHTH_DNA-bd_dom"/>
</dbReference>
<dbReference type="EMBL" id="KI546035">
    <property type="protein sequence ID" value="EST47743.1"/>
    <property type="molecule type" value="Genomic_DNA"/>
</dbReference>
<keyword evidence="1" id="KW-0539">Nucleus</keyword>
<sequence>MFGNTPLPQTNDHNEHILPQPPINAQCMLADSKTRSVDLARRIIIEIAQSSARTKDGEVCIGKEDILKITNKRRLYDVTGPLEAMGLIQSTKINIIWIGCRVGAFNFVPQHTRNSNFIGNNAEFLKKFGRKTDLNIPQSTDLLPAPPLPKRQRKHISAENDQKEKLKFLAKRKQLLLNELDEKKQILMKGDQYLDYEELCRGCEIYFNKTNANSALPNLFIVSGHCILDKLETKQCNLQSNTEHPRLQEKVIYQFKSIQGPLDLHYIDNQLNTISPQAALRSAILRPSDMLDNIVVFNSPDLRGSRPSMFETPALDALKFGEVFEMSD</sequence>
<name>V6LU31_9EUKA</name>
<reference evidence="5" key="2">
    <citation type="submission" date="2020-12" db="EMBL/GenBank/DDBJ databases">
        <title>New Spironucleus salmonicida genome in near-complete chromosomes.</title>
        <authorList>
            <person name="Xu F."/>
            <person name="Kurt Z."/>
            <person name="Jimenez-Gonzalez A."/>
            <person name="Astvaldsson A."/>
            <person name="Andersson J.O."/>
            <person name="Svard S.G."/>
        </authorList>
    </citation>
    <scope>NUCLEOTIDE SEQUENCE</scope>
    <source>
        <strain evidence="5">ATCC 50377</strain>
    </source>
</reference>
<dbReference type="GO" id="GO:0005634">
    <property type="term" value="C:nucleus"/>
    <property type="evidence" value="ECO:0007669"/>
    <property type="project" value="UniProtKB-SubCell"/>
</dbReference>
<evidence type="ECO:0000256" key="2">
    <source>
        <dbReference type="SAM" id="MobiDB-lite"/>
    </source>
</evidence>
<dbReference type="GO" id="GO:0005667">
    <property type="term" value="C:transcription regulator complex"/>
    <property type="evidence" value="ECO:0007669"/>
    <property type="project" value="InterPro"/>
</dbReference>
<accession>V6LU31</accession>
<dbReference type="AlphaFoldDB" id="V6LU31"/>
<reference evidence="4 5" key="1">
    <citation type="journal article" date="2014" name="PLoS Genet.">
        <title>The Genome of Spironucleus salmonicida Highlights a Fish Pathogen Adapted to Fluctuating Environments.</title>
        <authorList>
            <person name="Xu F."/>
            <person name="Jerlstrom-Hultqvist J."/>
            <person name="Einarsson E."/>
            <person name="Astvaldsson A."/>
            <person name="Svard S.G."/>
            <person name="Andersson J.O."/>
        </authorList>
    </citation>
    <scope>NUCLEOTIDE SEQUENCE</scope>
    <source>
        <strain evidence="5">ATCC 50377</strain>
    </source>
</reference>